<reference evidence="2 3" key="1">
    <citation type="submission" date="2018-01" db="EMBL/GenBank/DDBJ databases">
        <title>Genome characterization of the sugarcane-associated fungus Trichoderma ghanense CCMA-1212 and their application in lignocelulose bioconversion.</title>
        <authorList>
            <person name="Steindorff A.S."/>
            <person name="Mendes T.D."/>
            <person name="Vilela E.S.D."/>
            <person name="Rodrigues D.S."/>
            <person name="Formighieri E.F."/>
            <person name="Melo I.S."/>
            <person name="Favaro L.C.L."/>
        </authorList>
    </citation>
    <scope>NUCLEOTIDE SEQUENCE [LARGE SCALE GENOMIC DNA]</scope>
    <source>
        <strain evidence="2 3">CCMA-1212</strain>
    </source>
</reference>
<feature type="region of interest" description="Disordered" evidence="1">
    <location>
        <begin position="122"/>
        <end position="146"/>
    </location>
</feature>
<dbReference type="RefSeq" id="XP_073554361.1">
    <property type="nucleotide sequence ID" value="XM_073707117.1"/>
</dbReference>
<sequence>MDNREHPGNDDAQGFGNDAFPSSQDGQNPSGTGVVNTAQGHAIIYDHQFDPNCLDCQRQTFERLGLQSYAPSGAAPSLYSNSGEQFAEYPAMTMADDTMFQSLSDFEDVNFFNQPYLLQPQEEEEELQFQQQQHQHQQQQQQQQLEFSSAVMPPEFTAAFDPQQHPQDVFVEPPRFYYNPPPVESSELLDFNFNTLPYRPAQQPLAGETWVPTQDSTPFTSAAPETIKNELDQAAGIPIILTQPTESMTTATAQTQNSFMLEPSAAGNLAPPSRSSVAPPRPPRRLLPAVSSRRPVHRQPEVRARRSPVIQMTPQAAAERAAKDRFLVQSRSEGISYKDIKRLGNFKEAESTLRGRHRTLTKEKKDRQRDPKWTDLDDHLLKEAVQVLAHGQHPDRAKLSWMAVSVYIKEHGGYGFGYSTCHKRWKRFEAAGQLGETGYDDSWEDEDDEDDHTDEGYGESQVDELEQGHESNQGDEDDDDGDDDDDAAEE</sequence>
<evidence type="ECO:0000313" key="2">
    <source>
        <dbReference type="EMBL" id="TFA98159.1"/>
    </source>
</evidence>
<name>A0ABY2GQG8_9HYPO</name>
<feature type="compositionally biased region" description="Polar residues" evidence="1">
    <location>
        <begin position="20"/>
        <end position="35"/>
    </location>
</feature>
<dbReference type="GeneID" id="300581567"/>
<feature type="compositionally biased region" description="Acidic residues" evidence="1">
    <location>
        <begin position="473"/>
        <end position="490"/>
    </location>
</feature>
<gene>
    <name evidence="2" type="ORF">CCMA1212_010062</name>
</gene>
<comment type="caution">
    <text evidence="2">The sequence shown here is derived from an EMBL/GenBank/DDBJ whole genome shotgun (WGS) entry which is preliminary data.</text>
</comment>
<evidence type="ECO:0000256" key="1">
    <source>
        <dbReference type="SAM" id="MobiDB-lite"/>
    </source>
</evidence>
<protein>
    <recommendedName>
        <fullName evidence="4">Myb-like domain-containing protein</fullName>
    </recommendedName>
</protein>
<evidence type="ECO:0008006" key="4">
    <source>
        <dbReference type="Google" id="ProtNLM"/>
    </source>
</evidence>
<keyword evidence="3" id="KW-1185">Reference proteome</keyword>
<dbReference type="EMBL" id="PPTA01000022">
    <property type="protein sequence ID" value="TFA98159.1"/>
    <property type="molecule type" value="Genomic_DNA"/>
</dbReference>
<feature type="compositionally biased region" description="Acidic residues" evidence="1">
    <location>
        <begin position="438"/>
        <end position="465"/>
    </location>
</feature>
<organism evidence="2 3">
    <name type="scientific">Trichoderma ghanense</name>
    <dbReference type="NCBI Taxonomy" id="65468"/>
    <lineage>
        <taxon>Eukaryota</taxon>
        <taxon>Fungi</taxon>
        <taxon>Dikarya</taxon>
        <taxon>Ascomycota</taxon>
        <taxon>Pezizomycotina</taxon>
        <taxon>Sordariomycetes</taxon>
        <taxon>Hypocreomycetidae</taxon>
        <taxon>Hypocreales</taxon>
        <taxon>Hypocreaceae</taxon>
        <taxon>Trichoderma</taxon>
    </lineage>
</organism>
<feature type="region of interest" description="Disordered" evidence="1">
    <location>
        <begin position="1"/>
        <end position="35"/>
    </location>
</feature>
<accession>A0ABY2GQG8</accession>
<evidence type="ECO:0000313" key="3">
    <source>
        <dbReference type="Proteomes" id="UP001642720"/>
    </source>
</evidence>
<dbReference type="Proteomes" id="UP001642720">
    <property type="component" value="Unassembled WGS sequence"/>
</dbReference>
<feature type="region of interest" description="Disordered" evidence="1">
    <location>
        <begin position="436"/>
        <end position="490"/>
    </location>
</feature>
<feature type="compositionally biased region" description="Low complexity" evidence="1">
    <location>
        <begin position="269"/>
        <end position="278"/>
    </location>
</feature>
<feature type="compositionally biased region" description="Low complexity" evidence="1">
    <location>
        <begin position="128"/>
        <end position="146"/>
    </location>
</feature>
<proteinExistence type="predicted"/>
<feature type="region of interest" description="Disordered" evidence="1">
    <location>
        <begin position="263"/>
        <end position="307"/>
    </location>
</feature>